<dbReference type="AlphaFoldDB" id="A0A914M256"/>
<accession>A0A914M256</accession>
<evidence type="ECO:0000313" key="2">
    <source>
        <dbReference type="Proteomes" id="UP000887563"/>
    </source>
</evidence>
<feature type="region of interest" description="Disordered" evidence="1">
    <location>
        <begin position="50"/>
        <end position="135"/>
    </location>
</feature>
<keyword evidence="2" id="KW-1185">Reference proteome</keyword>
<name>A0A914M256_MELIC</name>
<feature type="compositionally biased region" description="Acidic residues" evidence="1">
    <location>
        <begin position="124"/>
        <end position="135"/>
    </location>
</feature>
<dbReference type="Proteomes" id="UP000887563">
    <property type="component" value="Unplaced"/>
</dbReference>
<evidence type="ECO:0000256" key="1">
    <source>
        <dbReference type="SAM" id="MobiDB-lite"/>
    </source>
</evidence>
<proteinExistence type="predicted"/>
<organism evidence="2 3">
    <name type="scientific">Meloidogyne incognita</name>
    <name type="common">Southern root-knot nematode worm</name>
    <name type="synonym">Oxyuris incognita</name>
    <dbReference type="NCBI Taxonomy" id="6306"/>
    <lineage>
        <taxon>Eukaryota</taxon>
        <taxon>Metazoa</taxon>
        <taxon>Ecdysozoa</taxon>
        <taxon>Nematoda</taxon>
        <taxon>Chromadorea</taxon>
        <taxon>Rhabditida</taxon>
        <taxon>Tylenchina</taxon>
        <taxon>Tylenchomorpha</taxon>
        <taxon>Tylenchoidea</taxon>
        <taxon>Meloidogynidae</taxon>
        <taxon>Meloidogyninae</taxon>
        <taxon>Meloidogyne</taxon>
        <taxon>Meloidogyne incognita group</taxon>
    </lineage>
</organism>
<reference evidence="3" key="1">
    <citation type="submission" date="2022-11" db="UniProtKB">
        <authorList>
            <consortium name="WormBaseParasite"/>
        </authorList>
    </citation>
    <scope>IDENTIFICATION</scope>
</reference>
<dbReference type="WBParaSite" id="Minc3s00912g18802">
    <property type="protein sequence ID" value="Minc3s00912g18802"/>
    <property type="gene ID" value="Minc3s00912g18802"/>
</dbReference>
<protein>
    <submittedName>
        <fullName evidence="3">Uncharacterized protein</fullName>
    </submittedName>
</protein>
<sequence length="135" mass="15294">MVLRQCGRATKWAVPVLNKNKKKESSSSEKTYDYERTKSGKYILGEIPHQHQPAGRDVGTPVHQTFHHNPSMGGVAHHQLGHIIPGSDYTDRNPTYSHAPQYGSPPNTFFEYANPYFNRPNISNEDEDENDEDGK</sequence>
<evidence type="ECO:0000313" key="3">
    <source>
        <dbReference type="WBParaSite" id="Minc3s00912g18802"/>
    </source>
</evidence>